<keyword evidence="2" id="KW-1185">Reference proteome</keyword>
<evidence type="ECO:0000313" key="1">
    <source>
        <dbReference type="EMBL" id="GKV17709.1"/>
    </source>
</evidence>
<reference evidence="1 2" key="1">
    <citation type="journal article" date="2021" name="Commun. Biol.">
        <title>The genome of Shorea leprosula (Dipterocarpaceae) highlights the ecological relevance of drought in aseasonal tropical rainforests.</title>
        <authorList>
            <person name="Ng K.K.S."/>
            <person name="Kobayashi M.J."/>
            <person name="Fawcett J.A."/>
            <person name="Hatakeyama M."/>
            <person name="Paape T."/>
            <person name="Ng C.H."/>
            <person name="Ang C.C."/>
            <person name="Tnah L.H."/>
            <person name="Lee C.T."/>
            <person name="Nishiyama T."/>
            <person name="Sese J."/>
            <person name="O'Brien M.J."/>
            <person name="Copetti D."/>
            <person name="Mohd Noor M.I."/>
            <person name="Ong R.C."/>
            <person name="Putra M."/>
            <person name="Sireger I.Z."/>
            <person name="Indrioko S."/>
            <person name="Kosugi Y."/>
            <person name="Izuno A."/>
            <person name="Isagi Y."/>
            <person name="Lee S.L."/>
            <person name="Shimizu K.K."/>
        </authorList>
    </citation>
    <scope>NUCLEOTIDE SEQUENCE [LARGE SCALE GENOMIC DNA]</scope>
    <source>
        <strain evidence="1">214</strain>
    </source>
</reference>
<proteinExistence type="predicted"/>
<protein>
    <submittedName>
        <fullName evidence="1">Uncharacterized protein</fullName>
    </submittedName>
</protein>
<name>A0AAV5JST5_9ROSI</name>
<dbReference type="EMBL" id="BPVZ01000048">
    <property type="protein sequence ID" value="GKV17709.1"/>
    <property type="molecule type" value="Genomic_DNA"/>
</dbReference>
<gene>
    <name evidence="1" type="ORF">SLEP1_g28177</name>
</gene>
<accession>A0AAV5JST5</accession>
<dbReference type="AlphaFoldDB" id="A0AAV5JST5"/>
<evidence type="ECO:0000313" key="2">
    <source>
        <dbReference type="Proteomes" id="UP001054252"/>
    </source>
</evidence>
<comment type="caution">
    <text evidence="1">The sequence shown here is derived from an EMBL/GenBank/DDBJ whole genome shotgun (WGS) entry which is preliminary data.</text>
</comment>
<sequence length="188" mass="20735">MNSIHSDLGFGQCFAIDCVGRGSGLALLWIDDFTLSISSFSQSHIDVEIFNMGGGQWGLTGFYGRPEAARRKESWTLLKSLKAASSRPGGDQWQLTGFYLGFALGFAVDWVNMRGGLALIWTNVFRLHQSPVLQSPIAIAIVDPGGCQWRLIGFSGQKQRKGLLLVKSVVFYKGRMPLQSQKGLLFPY</sequence>
<organism evidence="1 2">
    <name type="scientific">Rubroshorea leprosula</name>
    <dbReference type="NCBI Taxonomy" id="152421"/>
    <lineage>
        <taxon>Eukaryota</taxon>
        <taxon>Viridiplantae</taxon>
        <taxon>Streptophyta</taxon>
        <taxon>Embryophyta</taxon>
        <taxon>Tracheophyta</taxon>
        <taxon>Spermatophyta</taxon>
        <taxon>Magnoliopsida</taxon>
        <taxon>eudicotyledons</taxon>
        <taxon>Gunneridae</taxon>
        <taxon>Pentapetalae</taxon>
        <taxon>rosids</taxon>
        <taxon>malvids</taxon>
        <taxon>Malvales</taxon>
        <taxon>Dipterocarpaceae</taxon>
        <taxon>Rubroshorea</taxon>
    </lineage>
</organism>
<dbReference type="Proteomes" id="UP001054252">
    <property type="component" value="Unassembled WGS sequence"/>
</dbReference>